<reference evidence="6 7" key="1">
    <citation type="submission" date="2019-07" db="EMBL/GenBank/DDBJ databases">
        <title>Description of 53C-WASEF.</title>
        <authorList>
            <person name="Pitt A."/>
            <person name="Hahn M.W."/>
        </authorList>
    </citation>
    <scope>NUCLEOTIDE SEQUENCE [LARGE SCALE GENOMIC DNA]</scope>
    <source>
        <strain evidence="6 7">53C-WASEF</strain>
    </source>
</reference>
<dbReference type="CDD" id="cd03467">
    <property type="entry name" value="Rieske"/>
    <property type="match status" value="1"/>
</dbReference>
<keyword evidence="3" id="KW-0408">Iron</keyword>
<protein>
    <submittedName>
        <fullName evidence="6">Rieske (2Fe-2S) protein</fullName>
    </submittedName>
</protein>
<feature type="domain" description="Rieske" evidence="5">
    <location>
        <begin position="41"/>
        <end position="153"/>
    </location>
</feature>
<dbReference type="PROSITE" id="PS51296">
    <property type="entry name" value="RIESKE"/>
    <property type="match status" value="1"/>
</dbReference>
<evidence type="ECO:0000256" key="2">
    <source>
        <dbReference type="ARBA" id="ARBA00022723"/>
    </source>
</evidence>
<keyword evidence="1" id="KW-0001">2Fe-2S</keyword>
<keyword evidence="7" id="KW-1185">Reference proteome</keyword>
<dbReference type="RefSeq" id="WP_144230874.1">
    <property type="nucleotide sequence ID" value="NZ_CBCRVV010000006.1"/>
</dbReference>
<dbReference type="OrthoDB" id="593800at2"/>
<dbReference type="PANTHER" id="PTHR21496:SF23">
    <property type="entry name" value="3-PHENYLPROPIONATE_CINNAMIC ACID DIOXYGENASE FERREDOXIN SUBUNIT"/>
    <property type="match status" value="1"/>
</dbReference>
<sequence>MNRGSRPCEAGTAAPLKSIDKAFALAGDPQGAVPKKRTREVVAGRADEVPEGARKIVQIGHLSIGIFHLKDGYHAVRNYCPHQGAELCKGSLHGTHRPGAVSEFLPDFSGRVLRCPWHGWEFDLVTGKGLYDAKSRVMTYEVRVNETGDLILVV</sequence>
<dbReference type="EMBL" id="VMBG01000002">
    <property type="protein sequence ID" value="TSJ77053.1"/>
    <property type="molecule type" value="Genomic_DNA"/>
</dbReference>
<dbReference type="PANTHER" id="PTHR21496">
    <property type="entry name" value="FERREDOXIN-RELATED"/>
    <property type="match status" value="1"/>
</dbReference>
<dbReference type="Proteomes" id="UP000315648">
    <property type="component" value="Unassembled WGS sequence"/>
</dbReference>
<dbReference type="InterPro" id="IPR036922">
    <property type="entry name" value="Rieske_2Fe-2S_sf"/>
</dbReference>
<gene>
    <name evidence="6" type="ORF">FPL22_13190</name>
</gene>
<evidence type="ECO:0000259" key="5">
    <source>
        <dbReference type="PROSITE" id="PS51296"/>
    </source>
</evidence>
<evidence type="ECO:0000256" key="1">
    <source>
        <dbReference type="ARBA" id="ARBA00022714"/>
    </source>
</evidence>
<dbReference type="GO" id="GO:0046872">
    <property type="term" value="F:metal ion binding"/>
    <property type="evidence" value="ECO:0007669"/>
    <property type="project" value="UniProtKB-KW"/>
</dbReference>
<dbReference type="Pfam" id="PF00355">
    <property type="entry name" value="Rieske"/>
    <property type="match status" value="1"/>
</dbReference>
<dbReference type="InterPro" id="IPR017941">
    <property type="entry name" value="Rieske_2Fe-2S"/>
</dbReference>
<dbReference type="Gene3D" id="2.102.10.10">
    <property type="entry name" value="Rieske [2Fe-2S] iron-sulphur domain"/>
    <property type="match status" value="1"/>
</dbReference>
<evidence type="ECO:0000256" key="3">
    <source>
        <dbReference type="ARBA" id="ARBA00023004"/>
    </source>
</evidence>
<proteinExistence type="predicted"/>
<name>A0A556QK75_9BACT</name>
<organism evidence="6 7">
    <name type="scientific">Rariglobus hedericola</name>
    <dbReference type="NCBI Taxonomy" id="2597822"/>
    <lineage>
        <taxon>Bacteria</taxon>
        <taxon>Pseudomonadati</taxon>
        <taxon>Verrucomicrobiota</taxon>
        <taxon>Opitutia</taxon>
        <taxon>Opitutales</taxon>
        <taxon>Opitutaceae</taxon>
        <taxon>Rariglobus</taxon>
    </lineage>
</organism>
<keyword evidence="4" id="KW-0411">Iron-sulfur</keyword>
<keyword evidence="2" id="KW-0479">Metal-binding</keyword>
<evidence type="ECO:0000313" key="6">
    <source>
        <dbReference type="EMBL" id="TSJ77053.1"/>
    </source>
</evidence>
<evidence type="ECO:0000313" key="7">
    <source>
        <dbReference type="Proteomes" id="UP000315648"/>
    </source>
</evidence>
<evidence type="ECO:0000256" key="4">
    <source>
        <dbReference type="ARBA" id="ARBA00023014"/>
    </source>
</evidence>
<dbReference type="GO" id="GO:0051537">
    <property type="term" value="F:2 iron, 2 sulfur cluster binding"/>
    <property type="evidence" value="ECO:0007669"/>
    <property type="project" value="UniProtKB-KW"/>
</dbReference>
<comment type="caution">
    <text evidence="6">The sequence shown here is derived from an EMBL/GenBank/DDBJ whole genome shotgun (WGS) entry which is preliminary data.</text>
</comment>
<dbReference type="AlphaFoldDB" id="A0A556QK75"/>
<dbReference type="SUPFAM" id="SSF50022">
    <property type="entry name" value="ISP domain"/>
    <property type="match status" value="1"/>
</dbReference>
<accession>A0A556QK75</accession>